<feature type="domain" description="DUF5615" evidence="1">
    <location>
        <begin position="3"/>
        <end position="99"/>
    </location>
</feature>
<gene>
    <name evidence="2" type="ORF">M2350_001292</name>
</gene>
<evidence type="ECO:0000313" key="3">
    <source>
        <dbReference type="Proteomes" id="UP001204798"/>
    </source>
</evidence>
<proteinExistence type="predicted"/>
<evidence type="ECO:0000259" key="1">
    <source>
        <dbReference type="Pfam" id="PF18480"/>
    </source>
</evidence>
<sequence>MLRIYLDANTSEALADALRREGFEVVRAQEVGLQDAEDITHLSWSSEHGYVLFTFDAKTMPKAIDEWQAIGNEHSGVIICEQMPKDAVSVIVRRLKNVVKVHTNETLKNVTLHLGVVWDKPIQEGEGNG</sequence>
<accession>A0ABT2ELR9</accession>
<dbReference type="EMBL" id="JANUCP010000002">
    <property type="protein sequence ID" value="MCS3918892.1"/>
    <property type="molecule type" value="Genomic_DNA"/>
</dbReference>
<organism evidence="2 3">
    <name type="scientific">Candidatus Fervidibacter sacchari</name>
    <dbReference type="NCBI Taxonomy" id="1448929"/>
    <lineage>
        <taxon>Bacteria</taxon>
        <taxon>Candidatus Fervidibacterota</taxon>
        <taxon>Candidatus Fervidibacter</taxon>
    </lineage>
</organism>
<comment type="caution">
    <text evidence="2">The sequence shown here is derived from an EMBL/GenBank/DDBJ whole genome shotgun (WGS) entry which is preliminary data.</text>
</comment>
<dbReference type="RefSeq" id="WP_259094945.1">
    <property type="nucleotide sequence ID" value="NZ_CP130454.1"/>
</dbReference>
<dbReference type="Pfam" id="PF18480">
    <property type="entry name" value="DUF5615"/>
    <property type="match status" value="1"/>
</dbReference>
<name>A0ABT2ELR9_9BACT</name>
<keyword evidence="3" id="KW-1185">Reference proteome</keyword>
<dbReference type="Proteomes" id="UP001204798">
    <property type="component" value="Unassembled WGS sequence"/>
</dbReference>
<dbReference type="InterPro" id="IPR041049">
    <property type="entry name" value="DUF5615"/>
</dbReference>
<evidence type="ECO:0000313" key="2">
    <source>
        <dbReference type="EMBL" id="MCS3918892.1"/>
    </source>
</evidence>
<protein>
    <submittedName>
        <fullName evidence="2">Nuclease of putative toxin-antitoxin system</fullName>
    </submittedName>
</protein>
<reference evidence="2 3" key="1">
    <citation type="submission" date="2022-08" db="EMBL/GenBank/DDBJ databases">
        <title>Bacterial and archaeal communities from various locations to study Microbial Dark Matter (Phase II).</title>
        <authorList>
            <person name="Stepanauskas R."/>
        </authorList>
    </citation>
    <scope>NUCLEOTIDE SEQUENCE [LARGE SCALE GENOMIC DNA]</scope>
    <source>
        <strain evidence="2 3">PD1</strain>
    </source>
</reference>